<keyword evidence="3" id="KW-1185">Reference proteome</keyword>
<dbReference type="RefSeq" id="WP_176898368.1">
    <property type="nucleotide sequence ID" value="NZ_JABKAV010000008.1"/>
</dbReference>
<name>A0ABX2Q0R5_9BACT</name>
<dbReference type="InterPro" id="IPR038765">
    <property type="entry name" value="Papain-like_cys_pep_sf"/>
</dbReference>
<feature type="domain" description="Transglutaminase-like" evidence="1">
    <location>
        <begin position="6"/>
        <end position="112"/>
    </location>
</feature>
<proteinExistence type="predicted"/>
<organism evidence="2 3">
    <name type="scientific">Hymenobacter terrestris</name>
    <dbReference type="NCBI Taxonomy" id="2748310"/>
    <lineage>
        <taxon>Bacteria</taxon>
        <taxon>Pseudomonadati</taxon>
        <taxon>Bacteroidota</taxon>
        <taxon>Cytophagia</taxon>
        <taxon>Cytophagales</taxon>
        <taxon>Hymenobacteraceae</taxon>
        <taxon>Hymenobacter</taxon>
    </lineage>
</organism>
<reference evidence="2 3" key="1">
    <citation type="submission" date="2020-05" db="EMBL/GenBank/DDBJ databases">
        <title>Hymenobacter terrestris sp. nov. and Hymenobacter lapidiphilus sp. nov., isolated from regoliths in Antarctica.</title>
        <authorList>
            <person name="Sedlacek I."/>
            <person name="Pantucek R."/>
            <person name="Zeman M."/>
            <person name="Holochova P."/>
            <person name="Kralova S."/>
            <person name="Stankova E."/>
            <person name="Sedo O."/>
            <person name="Micenkova L."/>
            <person name="Svec P."/>
            <person name="Gupta V."/>
            <person name="Sood U."/>
            <person name="Korpole U.S."/>
            <person name="Lal R."/>
        </authorList>
    </citation>
    <scope>NUCLEOTIDE SEQUENCE [LARGE SCALE GENOMIC DNA]</scope>
    <source>
        <strain evidence="2 3">P5252</strain>
    </source>
</reference>
<gene>
    <name evidence="2" type="ORF">HW556_04480</name>
</gene>
<evidence type="ECO:0000313" key="3">
    <source>
        <dbReference type="Proteomes" id="UP000626554"/>
    </source>
</evidence>
<accession>A0ABX2Q0R5</accession>
<dbReference type="Pfam" id="PF01841">
    <property type="entry name" value="Transglut_core"/>
    <property type="match status" value="1"/>
</dbReference>
<dbReference type="EMBL" id="JABKAV010000008">
    <property type="protein sequence ID" value="NVO84129.1"/>
    <property type="molecule type" value="Genomic_DNA"/>
</dbReference>
<evidence type="ECO:0000259" key="1">
    <source>
        <dbReference type="Pfam" id="PF01841"/>
    </source>
</evidence>
<comment type="caution">
    <text evidence="2">The sequence shown here is derived from an EMBL/GenBank/DDBJ whole genome shotgun (WGS) entry which is preliminary data.</text>
</comment>
<evidence type="ECO:0000313" key="2">
    <source>
        <dbReference type="EMBL" id="NVO84129.1"/>
    </source>
</evidence>
<dbReference type="Gene3D" id="3.10.620.30">
    <property type="match status" value="1"/>
</dbReference>
<sequence>MFGLANVVASENTDLGRARAMCRWVYFRLEHDGRQTFKSTDAFDILHAAQAGESVQCVEYGLVLATALNAVGIRARPLYLKAANVQTKASAAGHALAEAWLPDQGKWVMVDAQADIIPMLGPTPLNALELQQALQAGRPELTVLSSTRAGARSYFRWVKQYLYYFDTVLDNRYGISKSSTGLMLVPSGAHKPTIFQRTTRIRNMRYTSSAATFYASPVANERIAQSGFGESQVH</sequence>
<dbReference type="SUPFAM" id="SSF54001">
    <property type="entry name" value="Cysteine proteinases"/>
    <property type="match status" value="1"/>
</dbReference>
<protein>
    <submittedName>
        <fullName evidence="2">Transglutaminase domain-containing protein</fullName>
    </submittedName>
</protein>
<dbReference type="Proteomes" id="UP000626554">
    <property type="component" value="Unassembled WGS sequence"/>
</dbReference>
<dbReference type="InterPro" id="IPR002931">
    <property type="entry name" value="Transglutaminase-like"/>
</dbReference>